<dbReference type="GO" id="GO:0007131">
    <property type="term" value="P:reciprocal meiotic recombination"/>
    <property type="evidence" value="ECO:0007669"/>
    <property type="project" value="TreeGrafter"/>
</dbReference>
<evidence type="ECO:0000313" key="1">
    <source>
        <dbReference type="EMBL" id="KAK2159479.1"/>
    </source>
</evidence>
<reference evidence="1" key="1">
    <citation type="journal article" date="2023" name="Mol. Biol. Evol.">
        <title>Third-Generation Sequencing Reveals the Adaptive Role of the Epigenome in Three Deep-Sea Polychaetes.</title>
        <authorList>
            <person name="Perez M."/>
            <person name="Aroh O."/>
            <person name="Sun Y."/>
            <person name="Lan Y."/>
            <person name="Juniper S.K."/>
            <person name="Young C.R."/>
            <person name="Angers B."/>
            <person name="Qian P.Y."/>
        </authorList>
    </citation>
    <scope>NUCLEOTIDE SEQUENCE</scope>
    <source>
        <strain evidence="1">P08H-3</strain>
    </source>
</reference>
<dbReference type="SUPFAM" id="SSF47954">
    <property type="entry name" value="Cyclin-like"/>
    <property type="match status" value="1"/>
</dbReference>
<dbReference type="InterPro" id="IPR036915">
    <property type="entry name" value="Cyclin-like_sf"/>
</dbReference>
<evidence type="ECO:0008006" key="3">
    <source>
        <dbReference type="Google" id="ProtNLM"/>
    </source>
</evidence>
<name>A0AAD9JUZ0_9ANNE</name>
<dbReference type="PANTHER" id="PTHR21615:SF2">
    <property type="entry name" value="CYCLIN N-TERMINAL DOMAIN-CONTAINING PROTEIN 1"/>
    <property type="match status" value="1"/>
</dbReference>
<comment type="caution">
    <text evidence="1">The sequence shown here is derived from an EMBL/GenBank/DDBJ whole genome shotgun (WGS) entry which is preliminary data.</text>
</comment>
<dbReference type="Proteomes" id="UP001208570">
    <property type="component" value="Unassembled WGS sequence"/>
</dbReference>
<dbReference type="AlphaFoldDB" id="A0AAD9JUZ0"/>
<proteinExistence type="predicted"/>
<gene>
    <name evidence="1" type="ORF">LSH36_152g04050</name>
</gene>
<sequence length="307" mass="34754">MKGIFGTPSEPLFNLPTTSLSPGLLAEWLQVLANENNQNMKQASPDSGYFLSGIAVQFVFQLAVYLDLPVPAKYLAAELFERFMVIHIRDLHKHAKGLKNNRLKEWKIILDRVRSQLPLRALSCCQVASKLTSHYKIVSTGTVRKVLSSLGHNYSSDSILQSEIRVLKTVNYHVMTTSPLIYLETLLEIMGYNNKDMDVKIFHKPCLHLLDFVYLRLTQVYDCLYHVATGRQPTSAKDRKKIVSVKRDYMLQATAIIAASSYIVDQEHTDKVIDSLSQITKIPSDDILDLAAIIIQQVTEDTEMVIE</sequence>
<dbReference type="EMBL" id="JAODUP010000152">
    <property type="protein sequence ID" value="KAK2159479.1"/>
    <property type="molecule type" value="Genomic_DNA"/>
</dbReference>
<dbReference type="Gene3D" id="1.10.472.10">
    <property type="entry name" value="Cyclin-like"/>
    <property type="match status" value="1"/>
</dbReference>
<accession>A0AAD9JUZ0</accession>
<organism evidence="1 2">
    <name type="scientific">Paralvinella palmiformis</name>
    <dbReference type="NCBI Taxonomy" id="53620"/>
    <lineage>
        <taxon>Eukaryota</taxon>
        <taxon>Metazoa</taxon>
        <taxon>Spiralia</taxon>
        <taxon>Lophotrochozoa</taxon>
        <taxon>Annelida</taxon>
        <taxon>Polychaeta</taxon>
        <taxon>Sedentaria</taxon>
        <taxon>Canalipalpata</taxon>
        <taxon>Terebellida</taxon>
        <taxon>Terebelliformia</taxon>
        <taxon>Alvinellidae</taxon>
        <taxon>Paralvinella</taxon>
    </lineage>
</organism>
<keyword evidence="2" id="KW-1185">Reference proteome</keyword>
<evidence type="ECO:0000313" key="2">
    <source>
        <dbReference type="Proteomes" id="UP001208570"/>
    </source>
</evidence>
<dbReference type="PANTHER" id="PTHR21615">
    <property type="entry name" value="CYCLIN N-TERMINAL DOMAIN-CONTAINING PROTEIN 1"/>
    <property type="match status" value="1"/>
</dbReference>
<dbReference type="CDD" id="cd20541">
    <property type="entry name" value="CYCLIN_CNTD1"/>
    <property type="match status" value="1"/>
</dbReference>
<protein>
    <recommendedName>
        <fullName evidence="3">Cyclin N-terminal domain-containing protein</fullName>
    </recommendedName>
</protein>
<dbReference type="GO" id="GO:0035861">
    <property type="term" value="C:site of double-strand break"/>
    <property type="evidence" value="ECO:0007669"/>
    <property type="project" value="TreeGrafter"/>
</dbReference>